<sequence>MSISKILLYYKFQPISDPRAVMLWQRDLCQSLGLRGRILISEHGINGTVGGDIDACKTYVKKTKEYFKGIEFKWSEGGAEDFPKLSVKVRDEIVAFGAPGELKVDEHGVVGGGVHLKPEEVNELVENNPDVVFFDGRNAMEAQIGKFKDAIVPDVNTTHDFIRELESGKYDDLKDKPVITYCTGGIRCEILSSLMKNRGFKEVYQIDGGIVRYGEKYGNQGLWEGSLYVFDKRMHMEFGEDFKALGHCIHCGAETNKFEHCVNEDDCRQLVLMCPDCFGNVATRHCGQERCVEVAREQAEQLAQA</sequence>
<dbReference type="eggNOG" id="COG1054">
    <property type="taxonomic scope" value="Bacteria"/>
</dbReference>
<dbReference type="Pfam" id="PF17773">
    <property type="entry name" value="UPF0176_N"/>
    <property type="match status" value="1"/>
</dbReference>
<dbReference type="Gene3D" id="3.40.250.10">
    <property type="entry name" value="Rhodanese-like domain"/>
    <property type="match status" value="1"/>
</dbReference>
<name>U3H009_9CORY</name>
<reference evidence="5 6" key="1">
    <citation type="journal article" date="2013" name="Genome Announc.">
        <title>Whole-Genome Sequence of the Clinical Strain Corynebacterium argentoratense DSM 44202, Isolated from a Human Throat Specimen.</title>
        <authorList>
            <person name="Bomholt C."/>
            <person name="Glaub A."/>
            <person name="Gravermann K."/>
            <person name="Albersmeier A."/>
            <person name="Brinkrolf K."/>
            <person name="Ruckert C."/>
            <person name="Tauch A."/>
        </authorList>
    </citation>
    <scope>NUCLEOTIDE SEQUENCE [LARGE SCALE GENOMIC DNA]</scope>
    <source>
        <strain evidence="5">DSM 44202</strain>
    </source>
</reference>
<dbReference type="Pfam" id="PF00581">
    <property type="entry name" value="Rhodanese"/>
    <property type="match status" value="1"/>
</dbReference>
<dbReference type="HOGENOM" id="CLU_038878_1_0_11"/>
<dbReference type="PATRIC" id="fig|1348662.3.peg.1883"/>
<dbReference type="InterPro" id="IPR020936">
    <property type="entry name" value="TrhO"/>
</dbReference>
<keyword evidence="2 3" id="KW-0560">Oxidoreductase</keyword>
<dbReference type="InterPro" id="IPR040503">
    <property type="entry name" value="TRHO_N"/>
</dbReference>
<keyword evidence="1 3" id="KW-0819">tRNA processing</keyword>
<dbReference type="NCBIfam" id="NF001134">
    <property type="entry name" value="PRK00142.1-2"/>
    <property type="match status" value="1"/>
</dbReference>
<dbReference type="SUPFAM" id="SSF52821">
    <property type="entry name" value="Rhodanese/Cell cycle control phosphatase"/>
    <property type="match status" value="1"/>
</dbReference>
<accession>U3H009</accession>
<keyword evidence="6" id="KW-1185">Reference proteome</keyword>
<comment type="similarity">
    <text evidence="3">Belongs to the TrhO family.</text>
</comment>
<dbReference type="SMART" id="SM00450">
    <property type="entry name" value="RHOD"/>
    <property type="match status" value="1"/>
</dbReference>
<evidence type="ECO:0000313" key="6">
    <source>
        <dbReference type="Proteomes" id="UP000016943"/>
    </source>
</evidence>
<dbReference type="EC" id="1.14.-.-" evidence="3"/>
<evidence type="ECO:0000256" key="2">
    <source>
        <dbReference type="ARBA" id="ARBA00023002"/>
    </source>
</evidence>
<protein>
    <recommendedName>
        <fullName evidence="3">tRNA uridine(34) hydroxylase</fullName>
        <ecNumber evidence="3">1.14.-.-</ecNumber>
    </recommendedName>
    <alternativeName>
        <fullName evidence="3">tRNA hydroxylation protein O</fullName>
    </alternativeName>
</protein>
<evidence type="ECO:0000313" key="5">
    <source>
        <dbReference type="EMBL" id="AGU15997.1"/>
    </source>
</evidence>
<dbReference type="PROSITE" id="PS50206">
    <property type="entry name" value="RHODANESE_3"/>
    <property type="match status" value="1"/>
</dbReference>
<dbReference type="PANTHER" id="PTHR43268:SF6">
    <property type="entry name" value="THIOSULFATE SULFURTRANSFERASE_RHODANESE-LIKE DOMAIN-CONTAINING PROTEIN 2"/>
    <property type="match status" value="1"/>
</dbReference>
<comment type="catalytic activity">
    <reaction evidence="3">
        <text>uridine(34) in tRNA + AH2 + O2 = 5-hydroxyuridine(34) in tRNA + A + H2O</text>
        <dbReference type="Rhea" id="RHEA:64224"/>
        <dbReference type="Rhea" id="RHEA-COMP:11727"/>
        <dbReference type="Rhea" id="RHEA-COMP:13381"/>
        <dbReference type="ChEBI" id="CHEBI:13193"/>
        <dbReference type="ChEBI" id="CHEBI:15377"/>
        <dbReference type="ChEBI" id="CHEBI:15379"/>
        <dbReference type="ChEBI" id="CHEBI:17499"/>
        <dbReference type="ChEBI" id="CHEBI:65315"/>
        <dbReference type="ChEBI" id="CHEBI:136877"/>
    </reaction>
</comment>
<dbReference type="CDD" id="cd01518">
    <property type="entry name" value="RHOD_YceA"/>
    <property type="match status" value="1"/>
</dbReference>
<dbReference type="OrthoDB" id="9778326at2"/>
<dbReference type="InterPro" id="IPR036873">
    <property type="entry name" value="Rhodanese-like_dom_sf"/>
</dbReference>
<dbReference type="Pfam" id="PF12368">
    <property type="entry name" value="Rhodanese_C"/>
    <property type="match status" value="1"/>
</dbReference>
<feature type="domain" description="Rhodanese" evidence="4">
    <location>
        <begin position="127"/>
        <end position="222"/>
    </location>
</feature>
<organism evidence="5 6">
    <name type="scientific">Corynebacterium argentoratense DSM 44202</name>
    <dbReference type="NCBI Taxonomy" id="1348662"/>
    <lineage>
        <taxon>Bacteria</taxon>
        <taxon>Bacillati</taxon>
        <taxon>Actinomycetota</taxon>
        <taxon>Actinomycetes</taxon>
        <taxon>Mycobacteriales</taxon>
        <taxon>Corynebacteriaceae</taxon>
        <taxon>Corynebacterium</taxon>
    </lineage>
</organism>
<dbReference type="STRING" id="1348662.CARG_09530"/>
<evidence type="ECO:0000256" key="1">
    <source>
        <dbReference type="ARBA" id="ARBA00022694"/>
    </source>
</evidence>
<dbReference type="EMBL" id="CP006365">
    <property type="protein sequence ID" value="AGU15997.1"/>
    <property type="molecule type" value="Genomic_DNA"/>
</dbReference>
<dbReference type="Gene3D" id="3.30.70.100">
    <property type="match status" value="1"/>
</dbReference>
<dbReference type="InterPro" id="IPR001763">
    <property type="entry name" value="Rhodanese-like_dom"/>
</dbReference>
<dbReference type="RefSeq" id="WP_021012394.1">
    <property type="nucleotide sequence ID" value="NC_022198.1"/>
</dbReference>
<dbReference type="InterPro" id="IPR022111">
    <property type="entry name" value="Rhodanese_C"/>
</dbReference>
<proteinExistence type="inferred from homology"/>
<evidence type="ECO:0000259" key="4">
    <source>
        <dbReference type="PROSITE" id="PS50206"/>
    </source>
</evidence>
<dbReference type="GeneID" id="78250627"/>
<dbReference type="GO" id="GO:0006400">
    <property type="term" value="P:tRNA modification"/>
    <property type="evidence" value="ECO:0007669"/>
    <property type="project" value="UniProtKB-UniRule"/>
</dbReference>
<comment type="function">
    <text evidence="3">Catalyzes oxygen-dependent 5-hydroxyuridine (ho5U) modification at position 34 in tRNAs.</text>
</comment>
<gene>
    <name evidence="3" type="primary">trhO</name>
    <name evidence="5" type="ORF">CARG_09530</name>
</gene>
<dbReference type="AlphaFoldDB" id="U3H009"/>
<evidence type="ECO:0000256" key="3">
    <source>
        <dbReference type="HAMAP-Rule" id="MF_00469"/>
    </source>
</evidence>
<dbReference type="GO" id="GO:0016705">
    <property type="term" value="F:oxidoreductase activity, acting on paired donors, with incorporation or reduction of molecular oxygen"/>
    <property type="evidence" value="ECO:0007669"/>
    <property type="project" value="UniProtKB-UniRule"/>
</dbReference>
<dbReference type="KEGG" id="caz:CARG_09530"/>
<dbReference type="Proteomes" id="UP000016943">
    <property type="component" value="Chromosome"/>
</dbReference>
<dbReference type="PANTHER" id="PTHR43268">
    <property type="entry name" value="THIOSULFATE SULFURTRANSFERASE/RHODANESE-LIKE DOMAIN-CONTAINING PROTEIN 2"/>
    <property type="match status" value="1"/>
</dbReference>
<dbReference type="HAMAP" id="MF_00469">
    <property type="entry name" value="TrhO"/>
    <property type="match status" value="1"/>
</dbReference>